<evidence type="ECO:0000256" key="8">
    <source>
        <dbReference type="ARBA" id="ARBA00049202"/>
    </source>
</evidence>
<evidence type="ECO:0000256" key="5">
    <source>
        <dbReference type="ARBA" id="ARBA00022691"/>
    </source>
</evidence>
<dbReference type="SUPFAM" id="SSF111278">
    <property type="entry name" value="SSo0622-like"/>
    <property type="match status" value="1"/>
</dbReference>
<dbReference type="STRING" id="363999.A0A439DCB3"/>
<comment type="caution">
    <text evidence="11">The sequence shown here is derived from an EMBL/GenBank/DDBJ whole genome shotgun (WGS) entry which is preliminary data.</text>
</comment>
<dbReference type="GO" id="GO:0008033">
    <property type="term" value="P:tRNA processing"/>
    <property type="evidence" value="ECO:0007669"/>
    <property type="project" value="UniProtKB-KW"/>
</dbReference>
<keyword evidence="12" id="KW-1185">Reference proteome</keyword>
<dbReference type="Gene3D" id="3.30.1960.10">
    <property type="entry name" value="tRNA wybutosine-synthesizing-like"/>
    <property type="match status" value="1"/>
</dbReference>
<gene>
    <name evidence="11" type="ORF">EKO27_g3085</name>
</gene>
<keyword evidence="3" id="KW-0489">Methyltransferase</keyword>
<name>A0A439DCB3_9PEZI</name>
<dbReference type="AlphaFoldDB" id="A0A439DCB3"/>
<evidence type="ECO:0000256" key="2">
    <source>
        <dbReference type="ARBA" id="ARBA00012750"/>
    </source>
</evidence>
<evidence type="ECO:0000256" key="4">
    <source>
        <dbReference type="ARBA" id="ARBA00022679"/>
    </source>
</evidence>
<evidence type="ECO:0000256" key="7">
    <source>
        <dbReference type="ARBA" id="ARBA00030554"/>
    </source>
</evidence>
<evidence type="ECO:0000259" key="10">
    <source>
        <dbReference type="Pfam" id="PF02676"/>
    </source>
</evidence>
<feature type="region of interest" description="Disordered" evidence="9">
    <location>
        <begin position="266"/>
        <end position="324"/>
    </location>
</feature>
<dbReference type="EC" id="2.1.1.282" evidence="2"/>
<keyword evidence="5" id="KW-0949">S-adenosyl-L-methionine</keyword>
<dbReference type="EMBL" id="RYZI01000062">
    <property type="protein sequence ID" value="RWA12036.1"/>
    <property type="molecule type" value="Genomic_DNA"/>
</dbReference>
<feature type="compositionally biased region" description="Basic and acidic residues" evidence="9">
    <location>
        <begin position="270"/>
        <end position="298"/>
    </location>
</feature>
<reference evidence="11 12" key="1">
    <citation type="submission" date="2018-12" db="EMBL/GenBank/DDBJ databases">
        <title>Draft genome sequence of Xylaria grammica IHI A82.</title>
        <authorList>
            <person name="Buettner E."/>
            <person name="Kellner H."/>
        </authorList>
    </citation>
    <scope>NUCLEOTIDE SEQUENCE [LARGE SCALE GENOMIC DNA]</scope>
    <source>
        <strain evidence="11 12">IHI A82</strain>
    </source>
</reference>
<dbReference type="Proteomes" id="UP000286045">
    <property type="component" value="Unassembled WGS sequence"/>
</dbReference>
<evidence type="ECO:0000256" key="6">
    <source>
        <dbReference type="ARBA" id="ARBA00022694"/>
    </source>
</evidence>
<dbReference type="Pfam" id="PF02676">
    <property type="entry name" value="TYW3"/>
    <property type="match status" value="1"/>
</dbReference>
<feature type="domain" description="tRNA wybutosine-synthesizing protein" evidence="10">
    <location>
        <begin position="17"/>
        <end position="262"/>
    </location>
</feature>
<comment type="catalytic activity">
    <reaction evidence="8">
        <text>4-demethyl-7-[(3S)-3-amino-3-carboxypropyl]wyosine(37) in tRNA(Phe) + S-adenosyl-L-methionine = 7-[(3S)-3-amino-3-carboxypropyl]wyosine(37) in tRNA(Phe) + S-adenosyl-L-homocysteine + H(+)</text>
        <dbReference type="Rhea" id="RHEA:36635"/>
        <dbReference type="Rhea" id="RHEA-COMP:10378"/>
        <dbReference type="Rhea" id="RHEA-COMP:10379"/>
        <dbReference type="ChEBI" id="CHEBI:15378"/>
        <dbReference type="ChEBI" id="CHEBI:57856"/>
        <dbReference type="ChEBI" id="CHEBI:59789"/>
        <dbReference type="ChEBI" id="CHEBI:73543"/>
        <dbReference type="ChEBI" id="CHEBI:73550"/>
        <dbReference type="EC" id="2.1.1.282"/>
    </reaction>
</comment>
<evidence type="ECO:0000256" key="1">
    <source>
        <dbReference type="ARBA" id="ARBA00008569"/>
    </source>
</evidence>
<dbReference type="InterPro" id="IPR036602">
    <property type="entry name" value="tRNA_yW-synthesising-like_sf"/>
</dbReference>
<keyword evidence="6" id="KW-0819">tRNA processing</keyword>
<accession>A0A439DCB3</accession>
<evidence type="ECO:0000313" key="11">
    <source>
        <dbReference type="EMBL" id="RWA12036.1"/>
    </source>
</evidence>
<comment type="similarity">
    <text evidence="1">Belongs to the TYW3 family.</text>
</comment>
<keyword evidence="4" id="KW-0808">Transferase</keyword>
<evidence type="ECO:0000256" key="3">
    <source>
        <dbReference type="ARBA" id="ARBA00022603"/>
    </source>
</evidence>
<protein>
    <recommendedName>
        <fullName evidence="2">tRNA(Phe) 7-[(3-amino-3-carboxypropyl)-4-demethylwyosine(37)-N(4)]-methyltransferase</fullName>
        <ecNumber evidence="2">2.1.1.282</ecNumber>
    </recommendedName>
    <alternativeName>
        <fullName evidence="7">tRNA(Phe) 7-((3-amino-3-carboxypropyl)-4-demethylwyosine(37)-N(4))-methyltransferase</fullName>
    </alternativeName>
</protein>
<evidence type="ECO:0000313" key="12">
    <source>
        <dbReference type="Proteomes" id="UP000286045"/>
    </source>
</evidence>
<dbReference type="GO" id="GO:0008168">
    <property type="term" value="F:methyltransferase activity"/>
    <property type="evidence" value="ECO:0007669"/>
    <property type="project" value="UniProtKB-KW"/>
</dbReference>
<dbReference type="PANTHER" id="PTHR48418:SF1">
    <property type="entry name" value="TRNA WYBUTOSINE-SYNTHESIZING PROTEIN 3"/>
    <property type="match status" value="1"/>
</dbReference>
<dbReference type="GO" id="GO:0032259">
    <property type="term" value="P:methylation"/>
    <property type="evidence" value="ECO:0007669"/>
    <property type="project" value="UniProtKB-KW"/>
</dbReference>
<dbReference type="InterPro" id="IPR003827">
    <property type="entry name" value="tRNA_yW-synthesising"/>
</dbReference>
<proteinExistence type="inferred from homology"/>
<dbReference type="PANTHER" id="PTHR48418">
    <property type="entry name" value="TRNA WYBUTOSINE-SYNTHESIZING PROTEIN 3"/>
    <property type="match status" value="1"/>
</dbReference>
<evidence type="ECO:0000256" key="9">
    <source>
        <dbReference type="SAM" id="MobiDB-lite"/>
    </source>
</evidence>
<organism evidence="11 12">
    <name type="scientific">Xylaria grammica</name>
    <dbReference type="NCBI Taxonomy" id="363999"/>
    <lineage>
        <taxon>Eukaryota</taxon>
        <taxon>Fungi</taxon>
        <taxon>Dikarya</taxon>
        <taxon>Ascomycota</taxon>
        <taxon>Pezizomycotina</taxon>
        <taxon>Sordariomycetes</taxon>
        <taxon>Xylariomycetidae</taxon>
        <taxon>Xylariales</taxon>
        <taxon>Xylariaceae</taxon>
        <taxon>Xylaria</taxon>
    </lineage>
</organism>
<sequence length="324" mass="35093">MKAPSALPPPPPNFLRKKERILEALAVPDAEYSDASPKGSVDAGIRDLIGEINALDGFVTTSSCAGRVSVFVEGRKVADAEKSELEEDAARPATLAAVGGKGGGGTWLFVSHDPVVGDASEDVKSLLGLCGSVGYDDEGSRGDSVKAVKDTRLIHFKFEPMVSRPFPSQSIVGARPTSTPLRLQAGFRESGAINLTSTTAEAITPIVAIRSMGLSFESLVGIRENDSTKCTVSDNYLHSLLRIANERFEENRKRIERFRTTILDASYPPKKRDGTEWEDPQARRERKRAEGLRRKAELQGHPQKGGDTGADDVDLDISMNTHFT</sequence>